<sequence length="146" mass="14618">MKKILLAALAGLVLVSACKKDNDSVPTQQVSGTFSGSNEVPAITASGSGTFTGTYTPSTKSLSYTATFSGLTGAATASHLHFGDAKHSGPVTVSFTGVPAANSGTITGTATLTAQQADSLTAGRIYANIHTAANTGGELRANVRVK</sequence>
<protein>
    <submittedName>
        <fullName evidence="3">CHRD domain-containing protein</fullName>
    </submittedName>
</protein>
<feature type="domain" description="CHRD" evidence="2">
    <location>
        <begin position="26"/>
        <end position="146"/>
    </location>
</feature>
<keyword evidence="1" id="KW-0732">Signal</keyword>
<organism evidence="3 4">
    <name type="scientific">Hymenobacter setariae</name>
    <dbReference type="NCBI Taxonomy" id="2594794"/>
    <lineage>
        <taxon>Bacteria</taxon>
        <taxon>Pseudomonadati</taxon>
        <taxon>Bacteroidota</taxon>
        <taxon>Cytophagia</taxon>
        <taxon>Cytophagales</taxon>
        <taxon>Hymenobacteraceae</taxon>
        <taxon>Hymenobacter</taxon>
    </lineage>
</organism>
<feature type="chain" id="PRO_5021989776" evidence="1">
    <location>
        <begin position="20"/>
        <end position="146"/>
    </location>
</feature>
<dbReference type="Pfam" id="PF07452">
    <property type="entry name" value="CHRD"/>
    <property type="match status" value="1"/>
</dbReference>
<accession>A0A558C4I1</accession>
<dbReference type="PROSITE" id="PS50933">
    <property type="entry name" value="CHRD"/>
    <property type="match status" value="1"/>
</dbReference>
<dbReference type="SMART" id="SM00754">
    <property type="entry name" value="CHRD"/>
    <property type="match status" value="1"/>
</dbReference>
<reference evidence="3 4" key="1">
    <citation type="submission" date="2019-07" db="EMBL/GenBank/DDBJ databases">
        <title>Hymenobacter sp. straun FUR1 Genome sequencing and assembly.</title>
        <authorList>
            <person name="Chhetri G."/>
        </authorList>
    </citation>
    <scope>NUCLEOTIDE SEQUENCE [LARGE SCALE GENOMIC DNA]</scope>
    <source>
        <strain evidence="3 4">Fur1</strain>
    </source>
</reference>
<comment type="caution">
    <text evidence="3">The sequence shown here is derived from an EMBL/GenBank/DDBJ whole genome shotgun (WGS) entry which is preliminary data.</text>
</comment>
<evidence type="ECO:0000313" key="4">
    <source>
        <dbReference type="Proteomes" id="UP000317624"/>
    </source>
</evidence>
<dbReference type="InterPro" id="IPR010895">
    <property type="entry name" value="CHRD"/>
</dbReference>
<dbReference type="PROSITE" id="PS51257">
    <property type="entry name" value="PROKAR_LIPOPROTEIN"/>
    <property type="match status" value="1"/>
</dbReference>
<name>A0A558C4I1_9BACT</name>
<feature type="signal peptide" evidence="1">
    <location>
        <begin position="1"/>
        <end position="19"/>
    </location>
</feature>
<evidence type="ECO:0000256" key="1">
    <source>
        <dbReference type="SAM" id="SignalP"/>
    </source>
</evidence>
<dbReference type="OrthoDB" id="8901345at2"/>
<proteinExistence type="predicted"/>
<dbReference type="AlphaFoldDB" id="A0A558C4I1"/>
<evidence type="ECO:0000259" key="2">
    <source>
        <dbReference type="PROSITE" id="PS50933"/>
    </source>
</evidence>
<dbReference type="RefSeq" id="WP_144845462.1">
    <property type="nucleotide sequence ID" value="NZ_VMRJ01000001.1"/>
</dbReference>
<gene>
    <name evidence="3" type="ORF">FNT36_06345</name>
</gene>
<dbReference type="Proteomes" id="UP000317624">
    <property type="component" value="Unassembled WGS sequence"/>
</dbReference>
<dbReference type="EMBL" id="VMRJ01000001">
    <property type="protein sequence ID" value="TVT43701.1"/>
    <property type="molecule type" value="Genomic_DNA"/>
</dbReference>
<evidence type="ECO:0000313" key="3">
    <source>
        <dbReference type="EMBL" id="TVT43701.1"/>
    </source>
</evidence>
<keyword evidence="4" id="KW-1185">Reference proteome</keyword>